<accession>A0A9W8ELI9</accession>
<dbReference type="OrthoDB" id="610608at2759"/>
<protein>
    <recommendedName>
        <fullName evidence="6 13">D-arabinono-1,4-lactone oxidase</fullName>
        <shortName evidence="13">ALO</shortName>
        <ecNumber evidence="6 13">1.1.3.37</ecNumber>
    </recommendedName>
    <alternativeName>
        <fullName evidence="12 13">L-galactono-gamma-lactone oxidase</fullName>
    </alternativeName>
</protein>
<evidence type="ECO:0000256" key="10">
    <source>
        <dbReference type="ARBA" id="ARBA00023002"/>
    </source>
</evidence>
<evidence type="ECO:0000256" key="11">
    <source>
        <dbReference type="ARBA" id="ARBA00023136"/>
    </source>
</evidence>
<evidence type="ECO:0000256" key="2">
    <source>
        <dbReference type="ARBA" id="ARBA00004370"/>
    </source>
</evidence>
<dbReference type="EC" id="1.1.3.37" evidence="6 13"/>
<evidence type="ECO:0000313" key="16">
    <source>
        <dbReference type="EMBL" id="KAJ2006990.1"/>
    </source>
</evidence>
<feature type="compositionally biased region" description="Low complexity" evidence="14">
    <location>
        <begin position="662"/>
        <end position="676"/>
    </location>
</feature>
<organism evidence="16 17">
    <name type="scientific">Coemansia thaxteri</name>
    <dbReference type="NCBI Taxonomy" id="2663907"/>
    <lineage>
        <taxon>Eukaryota</taxon>
        <taxon>Fungi</taxon>
        <taxon>Fungi incertae sedis</taxon>
        <taxon>Zoopagomycota</taxon>
        <taxon>Kickxellomycotina</taxon>
        <taxon>Kickxellomycetes</taxon>
        <taxon>Kickxellales</taxon>
        <taxon>Kickxellaceae</taxon>
        <taxon>Coemansia</taxon>
    </lineage>
</organism>
<evidence type="ECO:0000256" key="8">
    <source>
        <dbReference type="ARBA" id="ARBA00022644"/>
    </source>
</evidence>
<dbReference type="InterPro" id="IPR016169">
    <property type="entry name" value="FAD-bd_PCMH_sub2"/>
</dbReference>
<feature type="region of interest" description="Disordered" evidence="14">
    <location>
        <begin position="642"/>
        <end position="679"/>
    </location>
</feature>
<comment type="pathway">
    <text evidence="3 13">Cofactor biosynthesis; D-erythroascorbate biosynthesis; dehydro-D-arabinono-1,4-lactone from D-arabinose: step 2/2.</text>
</comment>
<dbReference type="GO" id="GO:0019853">
    <property type="term" value="P:L-ascorbic acid biosynthetic process"/>
    <property type="evidence" value="ECO:0007669"/>
    <property type="project" value="UniProtKB-KW"/>
</dbReference>
<dbReference type="InterPro" id="IPR007173">
    <property type="entry name" value="ALO_C"/>
</dbReference>
<keyword evidence="8" id="KW-0060">Ascorbate biosynthesis</keyword>
<evidence type="ECO:0000259" key="15">
    <source>
        <dbReference type="PROSITE" id="PS51387"/>
    </source>
</evidence>
<evidence type="ECO:0000256" key="14">
    <source>
        <dbReference type="SAM" id="MobiDB-lite"/>
    </source>
</evidence>
<evidence type="ECO:0000256" key="3">
    <source>
        <dbReference type="ARBA" id="ARBA00005083"/>
    </source>
</evidence>
<comment type="cofactor">
    <cofactor evidence="1 13">
        <name>FAD</name>
        <dbReference type="ChEBI" id="CHEBI:57692"/>
    </cofactor>
</comment>
<sequence length="1108" mass="121584">MAEPLLSDSERELVERLQCRAKGYEFQNWAATFRCKPLYYLAPETEREIVELVHIASHRGLALKPVGSGHSPSDLACTQSIMLNMDKMSRILSHDPYACTLTVEAGARLHQLHAMLQQRGMALSCVGSISDQSIGGAIATATHGTGIDYGDISSIVTHLVLIDGTGRRRECSATVDPDLFNAARCNLGALGIVTQVTVQCEPEFILHAVQTPDNLDRVLDNLNQVVISAEHVRFWWFPHTDSVAVWRANRSTLAKQPAPESLLRDRLYGYYYYQLQLFKARFTPDDIPRITRDHFAARFNRRIEWIDDSYKVFNFDCLFPQYVNEWAVPVENAATVLRQLRSWLNAEECKPGGVRVHFPVEVRFVNESDVWLSPAYGQTVCCIGIIMYRPFHQAVPYRKYWRAYEDIMRTQGGRPHWAKAHKMYYHDLRSVYPKFDDFIRVRAECDPSGVFVNDYIRRHILPPDEPLLSSGRDSDPKRQQQRRQQQQKAGQKRKRDLTAPGTSSLPTPAHSANCELKPKGINAYFPSTTPQQKPLQRTGSAISTRPSTVSTVSAALASSHKHGQSSSPFAAAPRVLRYNPFDIIKHEVSLSQDDDDQVACLDGDENSVVGDIEQQQMVIVGASGDLSDSEPEDSAPINCNALEEDWSDNDDDLDGNDPSMYKLSSSKPLSQSLGSPAAHMLDDTMDKSALVLGTAVAGPLKGPSMMQVDGDEGEGGSWSSVTTLGNLRKVANFQNVSVTTAAAAAAESLKPAEANTQLVFSKPPESLSLRTHISITTNRPMEGLEPLRNAESFLSLTSLSGQDGSSLTRVADALVYHEIIGTQASPLSPSLPGKLNMQATTASGGAPSAQIQQALVSVCHLQIAAPSRYPFIYLSMRDYCVVFKVVATSNGSGRSGEAGAFRRVAVVSQSYLGLRKLLRAEGVEYSLPLAPKMRSWSEIPGTNNTSDAQESSDKWLLQTSSFDKTWRSALLIMDGANVDGLLRHLQSLVLDTARLYAPSPFLNATMRQASLRFSSAVAYEGNTDRATGAPHATKTLFKLDIAGVVLPSAWNSILVALAELLGSNSDEFCVAAKELSETAHLNMFVSKQGGSVAGKKSVVCSNGTFTFA</sequence>
<dbReference type="InterPro" id="IPR010031">
    <property type="entry name" value="FAD_lactone_oxidase-like"/>
</dbReference>
<evidence type="ECO:0000256" key="7">
    <source>
        <dbReference type="ARBA" id="ARBA00022630"/>
    </source>
</evidence>
<comment type="similarity">
    <text evidence="5 13">Belongs to the oxygen-dependent FAD-linked oxidoreductase family.</text>
</comment>
<reference evidence="16" key="1">
    <citation type="submission" date="2022-07" db="EMBL/GenBank/DDBJ databases">
        <title>Phylogenomic reconstructions and comparative analyses of Kickxellomycotina fungi.</title>
        <authorList>
            <person name="Reynolds N.K."/>
            <person name="Stajich J.E."/>
            <person name="Barry K."/>
            <person name="Grigoriev I.V."/>
            <person name="Crous P."/>
            <person name="Smith M.E."/>
        </authorList>
    </citation>
    <scope>NUCLEOTIDE SEQUENCE</scope>
    <source>
        <strain evidence="16">IMI 214461</strain>
    </source>
</reference>
<dbReference type="InterPro" id="IPR006093">
    <property type="entry name" value="Oxy_OxRdtase_FAD_BS"/>
</dbReference>
<feature type="region of interest" description="Disordered" evidence="14">
    <location>
        <begin position="463"/>
        <end position="546"/>
    </location>
</feature>
<keyword evidence="11" id="KW-0472">Membrane</keyword>
<dbReference type="Gene3D" id="3.30.43.10">
    <property type="entry name" value="Uridine Diphospho-n-acetylenolpyruvylglucosamine Reductase, domain 2"/>
    <property type="match status" value="1"/>
</dbReference>
<dbReference type="Gene3D" id="1.10.45.10">
    <property type="entry name" value="Vanillyl-alcohol Oxidase, Chain A, domain 4"/>
    <property type="match status" value="1"/>
</dbReference>
<keyword evidence="17" id="KW-1185">Reference proteome</keyword>
<gene>
    <name evidence="16" type="primary">ALO1</name>
    <name evidence="16" type="ORF">H4R26_001045</name>
</gene>
<dbReference type="Gene3D" id="3.30.465.10">
    <property type="match status" value="1"/>
</dbReference>
<dbReference type="Gene3D" id="3.30.70.2520">
    <property type="match status" value="1"/>
</dbReference>
<dbReference type="EMBL" id="JANBQF010000040">
    <property type="protein sequence ID" value="KAJ2006990.1"/>
    <property type="molecule type" value="Genomic_DNA"/>
</dbReference>
<feature type="compositionally biased region" description="Acidic residues" evidence="14">
    <location>
        <begin position="642"/>
        <end position="655"/>
    </location>
</feature>
<dbReference type="NCBIfam" id="TIGR01679">
    <property type="entry name" value="bact_FAD_ox"/>
    <property type="match status" value="1"/>
</dbReference>
<dbReference type="SUPFAM" id="SSF56176">
    <property type="entry name" value="FAD-binding/transporter-associated domain-like"/>
    <property type="match status" value="1"/>
</dbReference>
<dbReference type="InterPro" id="IPR016171">
    <property type="entry name" value="Vanillyl_alc_oxidase_C-sub2"/>
</dbReference>
<evidence type="ECO:0000313" key="17">
    <source>
        <dbReference type="Proteomes" id="UP001150907"/>
    </source>
</evidence>
<dbReference type="GO" id="GO:0071949">
    <property type="term" value="F:FAD binding"/>
    <property type="evidence" value="ECO:0007669"/>
    <property type="project" value="UniProtKB-UniRule"/>
</dbReference>
<dbReference type="InterPro" id="IPR036318">
    <property type="entry name" value="FAD-bd_PCMH-like_sf"/>
</dbReference>
<evidence type="ECO:0000256" key="13">
    <source>
        <dbReference type="RuleBase" id="RU367158"/>
    </source>
</evidence>
<dbReference type="Pfam" id="PF01565">
    <property type="entry name" value="FAD_binding_4"/>
    <property type="match status" value="1"/>
</dbReference>
<keyword evidence="9 13" id="KW-0274">FAD</keyword>
<dbReference type="PANTHER" id="PTHR43762:SF1">
    <property type="entry name" value="D-ARABINONO-1,4-LACTONE OXIDASE"/>
    <property type="match status" value="1"/>
</dbReference>
<comment type="subcellular location">
    <subcellularLocation>
        <location evidence="2">Membrane</location>
    </subcellularLocation>
    <subcellularLocation>
        <location evidence="13">Mitochondrion membrane</location>
    </subcellularLocation>
</comment>
<feature type="domain" description="FAD-binding PCMH-type" evidence="15">
    <location>
        <begin position="33"/>
        <end position="203"/>
    </location>
</feature>
<proteinExistence type="inferred from homology"/>
<evidence type="ECO:0000256" key="4">
    <source>
        <dbReference type="ARBA" id="ARBA00005147"/>
    </source>
</evidence>
<dbReference type="PROSITE" id="PS00862">
    <property type="entry name" value="OX2_COVAL_FAD"/>
    <property type="match status" value="1"/>
</dbReference>
<dbReference type="PROSITE" id="PS51387">
    <property type="entry name" value="FAD_PCMH"/>
    <property type="match status" value="1"/>
</dbReference>
<keyword evidence="13" id="KW-0496">Mitochondrion</keyword>
<dbReference type="GO" id="GO:0003885">
    <property type="term" value="F:D-arabinono-1,4-lactone oxidase activity"/>
    <property type="evidence" value="ECO:0007669"/>
    <property type="project" value="UniProtKB-UniRule"/>
</dbReference>
<dbReference type="InterPro" id="IPR030654">
    <property type="entry name" value="Sugar_lactone_oxidase"/>
</dbReference>
<comment type="caution">
    <text evidence="16">The sequence shown here is derived from an EMBL/GenBank/DDBJ whole genome shotgun (WGS) entry which is preliminary data.</text>
</comment>
<evidence type="ECO:0000256" key="6">
    <source>
        <dbReference type="ARBA" id="ARBA00013136"/>
    </source>
</evidence>
<evidence type="ECO:0000256" key="1">
    <source>
        <dbReference type="ARBA" id="ARBA00001974"/>
    </source>
</evidence>
<dbReference type="NCBIfam" id="TIGR01678">
    <property type="entry name" value="FAD_lactone_ox"/>
    <property type="match status" value="1"/>
</dbReference>
<dbReference type="InterPro" id="IPR016167">
    <property type="entry name" value="FAD-bd_PCMH_sub1"/>
</dbReference>
<dbReference type="GO" id="GO:0031966">
    <property type="term" value="C:mitochondrial membrane"/>
    <property type="evidence" value="ECO:0007669"/>
    <property type="project" value="UniProtKB-SubCell"/>
</dbReference>
<keyword evidence="7 13" id="KW-0285">Flavoprotein</keyword>
<dbReference type="Proteomes" id="UP001150907">
    <property type="component" value="Unassembled WGS sequence"/>
</dbReference>
<evidence type="ECO:0000256" key="5">
    <source>
        <dbReference type="ARBA" id="ARBA00005466"/>
    </source>
</evidence>
<evidence type="ECO:0000256" key="12">
    <source>
        <dbReference type="ARBA" id="ARBA00033418"/>
    </source>
</evidence>
<dbReference type="AlphaFoldDB" id="A0A9W8ELI9"/>
<feature type="compositionally biased region" description="Polar residues" evidence="14">
    <location>
        <begin position="525"/>
        <end position="546"/>
    </location>
</feature>
<dbReference type="InterPro" id="IPR006094">
    <property type="entry name" value="Oxid_FAD_bind_N"/>
</dbReference>
<dbReference type="InterPro" id="IPR016166">
    <property type="entry name" value="FAD-bd_PCMH"/>
</dbReference>
<keyword evidence="10 13" id="KW-0560">Oxidoreductase</keyword>
<dbReference type="Pfam" id="PF04030">
    <property type="entry name" value="ALO"/>
    <property type="match status" value="1"/>
</dbReference>
<evidence type="ECO:0000256" key="9">
    <source>
        <dbReference type="ARBA" id="ARBA00022827"/>
    </source>
</evidence>
<comment type="catalytic activity">
    <reaction evidence="13">
        <text>D-arabinono-1,4-lactone + O2 = dehydro-D-arabinono-1,4-lactone + H2O2 + H(+)</text>
        <dbReference type="Rhea" id="RHEA:23756"/>
        <dbReference type="ChEBI" id="CHEBI:15378"/>
        <dbReference type="ChEBI" id="CHEBI:15379"/>
        <dbReference type="ChEBI" id="CHEBI:16240"/>
        <dbReference type="ChEBI" id="CHEBI:16292"/>
        <dbReference type="ChEBI" id="CHEBI:58277"/>
        <dbReference type="EC" id="1.1.3.37"/>
    </reaction>
</comment>
<name>A0A9W8ELI9_9FUNG</name>
<comment type="pathway">
    <text evidence="4">Cofactor biosynthesis; L-ascorbate biosynthesis.</text>
</comment>
<dbReference type="PANTHER" id="PTHR43762">
    <property type="entry name" value="L-GULONOLACTONE OXIDASE"/>
    <property type="match status" value="1"/>
</dbReference>